<dbReference type="InParanoid" id="Q1K4S6"/>
<evidence type="ECO:0000313" key="2">
    <source>
        <dbReference type="EMBL" id="EAA26783.1"/>
    </source>
</evidence>
<dbReference type="PaxDb" id="5141-EFNCRP00000002703"/>
<accession>Q1K4S6</accession>
<proteinExistence type="predicted"/>
<protein>
    <submittedName>
        <fullName evidence="2">Uncharacterized protein</fullName>
    </submittedName>
</protein>
<dbReference type="Proteomes" id="UP000001805">
    <property type="component" value="Chromosome 6, Linkage Group II"/>
</dbReference>
<dbReference type="HOGENOM" id="CLU_1142857_0_0_1"/>
<feature type="compositionally biased region" description="Basic and acidic residues" evidence="1">
    <location>
        <begin position="1"/>
        <end position="11"/>
    </location>
</feature>
<feature type="compositionally biased region" description="Basic and acidic residues" evidence="1">
    <location>
        <begin position="181"/>
        <end position="201"/>
    </location>
</feature>
<dbReference type="RefSeq" id="XP_956019.1">
    <property type="nucleotide sequence ID" value="XM_950926.1"/>
</dbReference>
<organism evidence="2 3">
    <name type="scientific">Neurospora crassa (strain ATCC 24698 / 74-OR23-1A / CBS 708.71 / DSM 1257 / FGSC 987)</name>
    <dbReference type="NCBI Taxonomy" id="367110"/>
    <lineage>
        <taxon>Eukaryota</taxon>
        <taxon>Fungi</taxon>
        <taxon>Dikarya</taxon>
        <taxon>Ascomycota</taxon>
        <taxon>Pezizomycotina</taxon>
        <taxon>Sordariomycetes</taxon>
        <taxon>Sordariomycetidae</taxon>
        <taxon>Sordariales</taxon>
        <taxon>Sordariaceae</taxon>
        <taxon>Neurospora</taxon>
    </lineage>
</organism>
<feature type="region of interest" description="Disordered" evidence="1">
    <location>
        <begin position="180"/>
        <end position="201"/>
    </location>
</feature>
<feature type="region of interest" description="Disordered" evidence="1">
    <location>
        <begin position="1"/>
        <end position="21"/>
    </location>
</feature>
<evidence type="ECO:0000256" key="1">
    <source>
        <dbReference type="SAM" id="MobiDB-lite"/>
    </source>
</evidence>
<dbReference type="AlphaFoldDB" id="Q1K4S6"/>
<name>Q1K4S6_NEUCR</name>
<keyword evidence="3" id="KW-1185">Reference proteome</keyword>
<reference evidence="2 3" key="1">
    <citation type="journal article" date="2003" name="Nature">
        <title>The genome sequence of the filamentous fungus Neurospora crassa.</title>
        <authorList>
            <person name="Galagan J.E."/>
            <person name="Calvo S.E."/>
            <person name="Borkovich K.A."/>
            <person name="Selker E.U."/>
            <person name="Read N.D."/>
            <person name="Jaffe D."/>
            <person name="FitzHugh W."/>
            <person name="Ma L.J."/>
            <person name="Smirnov S."/>
            <person name="Purcell S."/>
            <person name="Rehman B."/>
            <person name="Elkins T."/>
            <person name="Engels R."/>
            <person name="Wang S."/>
            <person name="Nielsen C.B."/>
            <person name="Butler J."/>
            <person name="Endrizzi M."/>
            <person name="Qui D."/>
            <person name="Ianakiev P."/>
            <person name="Bell-Pedersen D."/>
            <person name="Nelson M.A."/>
            <person name="Werner-Washburne M."/>
            <person name="Selitrennikoff C.P."/>
            <person name="Kinsey J.A."/>
            <person name="Braun E.L."/>
            <person name="Zelter A."/>
            <person name="Schulte U."/>
            <person name="Kothe G.O."/>
            <person name="Jedd G."/>
            <person name="Mewes W."/>
            <person name="Staben C."/>
            <person name="Marcotte E."/>
            <person name="Greenberg D."/>
            <person name="Roy A."/>
            <person name="Foley K."/>
            <person name="Naylor J."/>
            <person name="Stange-Thomann N."/>
            <person name="Barrett R."/>
            <person name="Gnerre S."/>
            <person name="Kamal M."/>
            <person name="Kamvysselis M."/>
            <person name="Mauceli E."/>
            <person name="Bielke C."/>
            <person name="Rudd S."/>
            <person name="Frishman D."/>
            <person name="Krystofova S."/>
            <person name="Rasmussen C."/>
            <person name="Metzenberg R.L."/>
            <person name="Perkins D.D."/>
            <person name="Kroken S."/>
            <person name="Cogoni C."/>
            <person name="Macino G."/>
            <person name="Catcheside D."/>
            <person name="Li W."/>
            <person name="Pratt R.J."/>
            <person name="Osmani S.A."/>
            <person name="DeSouza C.P."/>
            <person name="Glass L."/>
            <person name="Orbach M.J."/>
            <person name="Berglund J.A."/>
            <person name="Voelker R."/>
            <person name="Yarden O."/>
            <person name="Plamann M."/>
            <person name="Seiler S."/>
            <person name="Dunlap J."/>
            <person name="Radford A."/>
            <person name="Aramayo R."/>
            <person name="Natvig D.O."/>
            <person name="Alex L.A."/>
            <person name="Mannhaupt G."/>
            <person name="Ebbole D.J."/>
            <person name="Freitag M."/>
            <person name="Paulsen I."/>
            <person name="Sachs M.S."/>
            <person name="Lander E.S."/>
            <person name="Nusbaum C."/>
            <person name="Birren B."/>
        </authorList>
    </citation>
    <scope>NUCLEOTIDE SEQUENCE [LARGE SCALE GENOMIC DNA]</scope>
    <source>
        <strain evidence="3">ATCC 24698 / 74-OR23-1A / CBS 708.71 / DSM 1257 / FGSC 987</strain>
    </source>
</reference>
<sequence length="201" mass="22878">MAPKKSTHEVSEAALKAKTAKRVAKFERDDASGVTAHATAQLAALEADRRTRKLAREADTVERRVNKRKVAMTRGSMTHLTVKQRVEIFDRSEANKRREGLEKLRKRSDRNPASIKAFTARSNAKWNPVELAKRKLVKTARILFCDVCSVAFPRFRTDWHQRHHNSLPRHKANVAAANAKTEAKAAVEPEFEPGWKKEFDE</sequence>
<gene>
    <name evidence="2" type="ORF">NCU03580</name>
</gene>
<dbReference type="KEGG" id="ncr:NCU03580"/>
<evidence type="ECO:0000313" key="3">
    <source>
        <dbReference type="Proteomes" id="UP000001805"/>
    </source>
</evidence>
<dbReference type="EMBL" id="CM002237">
    <property type="protein sequence ID" value="EAA26783.1"/>
    <property type="molecule type" value="Genomic_DNA"/>
</dbReference>
<dbReference type="GeneID" id="3872157"/>
<dbReference type="VEuPathDB" id="FungiDB:NCU03580"/>